<keyword evidence="16" id="KW-1185">Reference proteome</keyword>
<keyword evidence="7 12" id="KW-0489">Methyltransferase</keyword>
<dbReference type="InterPro" id="IPR029028">
    <property type="entry name" value="Alpha/beta_knot_MTases"/>
</dbReference>
<dbReference type="InterPro" id="IPR046887">
    <property type="entry name" value="RsmE_PUA-like"/>
</dbReference>
<dbReference type="InterPro" id="IPR006700">
    <property type="entry name" value="RsmE"/>
</dbReference>
<dbReference type="EMBL" id="JWIO01000009">
    <property type="protein sequence ID" value="KLL11958.1"/>
    <property type="molecule type" value="Genomic_DNA"/>
</dbReference>
<dbReference type="PIRSF" id="PIRSF015601">
    <property type="entry name" value="MTase_slr0722"/>
    <property type="match status" value="1"/>
</dbReference>
<evidence type="ECO:0000256" key="11">
    <source>
        <dbReference type="ARBA" id="ARBA00047944"/>
    </source>
</evidence>
<dbReference type="Proteomes" id="UP000035425">
    <property type="component" value="Unassembled WGS sequence"/>
</dbReference>
<organism evidence="15 16">
    <name type="scientific">Protofrankia coriariae</name>
    <dbReference type="NCBI Taxonomy" id="1562887"/>
    <lineage>
        <taxon>Bacteria</taxon>
        <taxon>Bacillati</taxon>
        <taxon>Actinomycetota</taxon>
        <taxon>Actinomycetes</taxon>
        <taxon>Frankiales</taxon>
        <taxon>Frankiaceae</taxon>
        <taxon>Protofrankia</taxon>
    </lineage>
</organism>
<keyword evidence="5 12" id="KW-0963">Cytoplasm</keyword>
<keyword evidence="6 12" id="KW-0698">rRNA processing</keyword>
<evidence type="ECO:0000259" key="13">
    <source>
        <dbReference type="Pfam" id="PF04452"/>
    </source>
</evidence>
<dbReference type="EC" id="2.1.1.193" evidence="3 12"/>
<dbReference type="InterPro" id="IPR015947">
    <property type="entry name" value="PUA-like_sf"/>
</dbReference>
<dbReference type="Pfam" id="PF04452">
    <property type="entry name" value="Methyltrans_RNA"/>
    <property type="match status" value="2"/>
</dbReference>
<evidence type="ECO:0000256" key="1">
    <source>
        <dbReference type="ARBA" id="ARBA00004496"/>
    </source>
</evidence>
<name>A0ABR5F5Q0_9ACTN</name>
<dbReference type="NCBIfam" id="NF008693">
    <property type="entry name" value="PRK11713.2-3"/>
    <property type="match status" value="1"/>
</dbReference>
<dbReference type="SUPFAM" id="SSF88697">
    <property type="entry name" value="PUA domain-like"/>
    <property type="match status" value="1"/>
</dbReference>
<feature type="domain" description="Ribosomal RNA small subunit methyltransferase E methyltransferase" evidence="13">
    <location>
        <begin position="231"/>
        <end position="281"/>
    </location>
</feature>
<dbReference type="PANTHER" id="PTHR30027">
    <property type="entry name" value="RIBOSOMAL RNA SMALL SUBUNIT METHYLTRANSFERASE E"/>
    <property type="match status" value="1"/>
</dbReference>
<gene>
    <name evidence="15" type="ORF">FrCorBMG51_08100</name>
</gene>
<dbReference type="GO" id="GO:0008168">
    <property type="term" value="F:methyltransferase activity"/>
    <property type="evidence" value="ECO:0007669"/>
    <property type="project" value="UniProtKB-KW"/>
</dbReference>
<dbReference type="InterPro" id="IPR029026">
    <property type="entry name" value="tRNA_m1G_MTases_N"/>
</dbReference>
<dbReference type="NCBIfam" id="TIGR00046">
    <property type="entry name" value="RsmE family RNA methyltransferase"/>
    <property type="match status" value="2"/>
</dbReference>
<evidence type="ECO:0000256" key="2">
    <source>
        <dbReference type="ARBA" id="ARBA00005528"/>
    </source>
</evidence>
<dbReference type="Pfam" id="PF20260">
    <property type="entry name" value="PUA_4"/>
    <property type="match status" value="1"/>
</dbReference>
<feature type="domain" description="Ribosomal RNA small subunit methyltransferase E PUA-like" evidence="14">
    <location>
        <begin position="19"/>
        <end position="62"/>
    </location>
</feature>
<accession>A0ABR5F5Q0</accession>
<evidence type="ECO:0000256" key="5">
    <source>
        <dbReference type="ARBA" id="ARBA00022490"/>
    </source>
</evidence>
<evidence type="ECO:0000256" key="10">
    <source>
        <dbReference type="ARBA" id="ARBA00025699"/>
    </source>
</evidence>
<evidence type="ECO:0000256" key="8">
    <source>
        <dbReference type="ARBA" id="ARBA00022679"/>
    </source>
</evidence>
<comment type="catalytic activity">
    <reaction evidence="11 12">
        <text>uridine(1498) in 16S rRNA + S-adenosyl-L-methionine = N(3)-methyluridine(1498) in 16S rRNA + S-adenosyl-L-homocysteine + H(+)</text>
        <dbReference type="Rhea" id="RHEA:42920"/>
        <dbReference type="Rhea" id="RHEA-COMP:10283"/>
        <dbReference type="Rhea" id="RHEA-COMP:10284"/>
        <dbReference type="ChEBI" id="CHEBI:15378"/>
        <dbReference type="ChEBI" id="CHEBI:57856"/>
        <dbReference type="ChEBI" id="CHEBI:59789"/>
        <dbReference type="ChEBI" id="CHEBI:65315"/>
        <dbReference type="ChEBI" id="CHEBI:74502"/>
        <dbReference type="EC" id="2.1.1.193"/>
    </reaction>
</comment>
<evidence type="ECO:0000256" key="7">
    <source>
        <dbReference type="ARBA" id="ARBA00022603"/>
    </source>
</evidence>
<dbReference type="InterPro" id="IPR046886">
    <property type="entry name" value="RsmE_MTase_dom"/>
</dbReference>
<evidence type="ECO:0000259" key="14">
    <source>
        <dbReference type="Pfam" id="PF20260"/>
    </source>
</evidence>
<protein>
    <recommendedName>
        <fullName evidence="4 12">Ribosomal RNA small subunit methyltransferase E</fullName>
        <ecNumber evidence="3 12">2.1.1.193</ecNumber>
    </recommendedName>
</protein>
<evidence type="ECO:0000256" key="6">
    <source>
        <dbReference type="ARBA" id="ARBA00022552"/>
    </source>
</evidence>
<comment type="caution">
    <text evidence="15">The sequence shown here is derived from an EMBL/GenBank/DDBJ whole genome shotgun (WGS) entry which is preliminary data.</text>
</comment>
<dbReference type="CDD" id="cd18084">
    <property type="entry name" value="RsmE-like"/>
    <property type="match status" value="1"/>
</dbReference>
<proteinExistence type="inferred from homology"/>
<dbReference type="GO" id="GO:0032259">
    <property type="term" value="P:methylation"/>
    <property type="evidence" value="ECO:0007669"/>
    <property type="project" value="UniProtKB-KW"/>
</dbReference>
<reference evidence="15 16" key="1">
    <citation type="submission" date="2014-12" db="EMBL/GenBank/DDBJ databases">
        <title>Frankia sp. BMG5.1 draft genome.</title>
        <authorList>
            <person name="Gtari M."/>
            <person name="Ghodhbane-Gtari F."/>
            <person name="Nouioui I."/>
            <person name="Ktari A."/>
            <person name="Hezbri K."/>
            <person name="Mimouni W."/>
            <person name="Sbissi I."/>
            <person name="Ayari A."/>
            <person name="Yamanaka T."/>
            <person name="Normand P."/>
            <person name="Tisa L.S."/>
            <person name="Boudabous A."/>
        </authorList>
    </citation>
    <scope>NUCLEOTIDE SEQUENCE [LARGE SCALE GENOMIC DNA]</scope>
    <source>
        <strain evidence="15 16">BMG5.1</strain>
    </source>
</reference>
<feature type="domain" description="Ribosomal RNA small subunit methyltransferase E methyltransferase" evidence="13">
    <location>
        <begin position="76"/>
        <end position="192"/>
    </location>
</feature>
<dbReference type="Gene3D" id="3.40.1280.10">
    <property type="match status" value="1"/>
</dbReference>
<dbReference type="PANTHER" id="PTHR30027:SF3">
    <property type="entry name" value="16S RRNA (URACIL(1498)-N(3))-METHYLTRANSFERASE"/>
    <property type="match status" value="1"/>
</dbReference>
<evidence type="ECO:0000313" key="16">
    <source>
        <dbReference type="Proteomes" id="UP000035425"/>
    </source>
</evidence>
<dbReference type="Gene3D" id="2.40.240.20">
    <property type="entry name" value="Hypothetical PUA domain-like, domain 1"/>
    <property type="match status" value="1"/>
</dbReference>
<keyword evidence="9 12" id="KW-0949">S-adenosyl-L-methionine</keyword>
<comment type="subcellular location">
    <subcellularLocation>
        <location evidence="1 12">Cytoplasm</location>
    </subcellularLocation>
</comment>
<dbReference type="SUPFAM" id="SSF75217">
    <property type="entry name" value="alpha/beta knot"/>
    <property type="match status" value="1"/>
</dbReference>
<evidence type="ECO:0000256" key="12">
    <source>
        <dbReference type="PIRNR" id="PIRNR015601"/>
    </source>
</evidence>
<evidence type="ECO:0000313" key="15">
    <source>
        <dbReference type="EMBL" id="KLL11958.1"/>
    </source>
</evidence>
<keyword evidence="8 12" id="KW-0808">Transferase</keyword>
<comment type="function">
    <text evidence="10 12">Specifically methylates the N3 position of the uracil ring of uridine 1498 (m3U1498) in 16S rRNA. Acts on the fully assembled 30S ribosomal subunit.</text>
</comment>
<evidence type="ECO:0000256" key="4">
    <source>
        <dbReference type="ARBA" id="ARBA00013673"/>
    </source>
</evidence>
<evidence type="ECO:0000256" key="3">
    <source>
        <dbReference type="ARBA" id="ARBA00012328"/>
    </source>
</evidence>
<sequence>MTAPLFHQVSVPDVAELTLAGAEGRHAATVRRLRPGERLDVTDGRGVVAECTVVRCRRDELDCAVERRVVHPARLPRLVVVQALAKGDRGELAVELMTEVGVDEIVPWAASRSVVRWAGERGARAHDRWSATAREAAKQSRRVFWPRVAAPTDTDAAAARLAAAELAVVLHEEAAEPLTRVLAAATTAATGSFATATAAAGPPATTASVAGPATAGLTATRAPAAPPDAVPAAEIVVVVGPEGGITDTELEMFTAAGGWPSRLGPTVLRTSTAGVVAAAVVLSRTSRWER</sequence>
<evidence type="ECO:0000256" key="9">
    <source>
        <dbReference type="ARBA" id="ARBA00022691"/>
    </source>
</evidence>
<comment type="similarity">
    <text evidence="2 12">Belongs to the RNA methyltransferase RsmE family.</text>
</comment>